<evidence type="ECO:0000313" key="6">
    <source>
        <dbReference type="RefSeq" id="XP_005191228.1"/>
    </source>
</evidence>
<dbReference type="eggNOG" id="KOG4585">
    <property type="taxonomic scope" value="Eukaryota"/>
</dbReference>
<evidence type="ECO:0000313" key="5">
    <source>
        <dbReference type="Proteomes" id="UP001652621"/>
    </source>
</evidence>
<dbReference type="RefSeq" id="XP_005191228.1">
    <property type="nucleotide sequence ID" value="XM_005191171.3"/>
</dbReference>
<reference evidence="6" key="2">
    <citation type="submission" date="2025-04" db="UniProtKB">
        <authorList>
            <consortium name="RefSeq"/>
        </authorList>
    </citation>
    <scope>IDENTIFICATION</scope>
    <source>
        <strain evidence="6">Aabys</strain>
    </source>
</reference>
<dbReference type="Proteomes" id="UP001652621">
    <property type="component" value="Unplaced"/>
</dbReference>
<dbReference type="GO" id="GO:0046872">
    <property type="term" value="F:metal ion binding"/>
    <property type="evidence" value="ECO:0007669"/>
    <property type="project" value="UniProtKB-KW"/>
</dbReference>
<dbReference type="VEuPathDB" id="VectorBase:MDOMA2_020053"/>
<dbReference type="AlphaFoldDB" id="A0A1I8MWE4"/>
<feature type="domain" description="DDE Tnp4" evidence="3">
    <location>
        <begin position="255"/>
        <end position="331"/>
    </location>
</feature>
<organism evidence="4">
    <name type="scientific">Musca domestica</name>
    <name type="common">House fly</name>
    <dbReference type="NCBI Taxonomy" id="7370"/>
    <lineage>
        <taxon>Eukaryota</taxon>
        <taxon>Metazoa</taxon>
        <taxon>Ecdysozoa</taxon>
        <taxon>Arthropoda</taxon>
        <taxon>Hexapoda</taxon>
        <taxon>Insecta</taxon>
        <taxon>Pterygota</taxon>
        <taxon>Neoptera</taxon>
        <taxon>Endopterygota</taxon>
        <taxon>Diptera</taxon>
        <taxon>Brachycera</taxon>
        <taxon>Muscomorpha</taxon>
        <taxon>Muscoidea</taxon>
        <taxon>Muscidae</taxon>
        <taxon>Musca</taxon>
    </lineage>
</organism>
<dbReference type="STRING" id="7370.A0A1I8MWE4"/>
<dbReference type="InterPro" id="IPR027806">
    <property type="entry name" value="HARBI1_dom"/>
</dbReference>
<evidence type="ECO:0000256" key="1">
    <source>
        <dbReference type="ARBA" id="ARBA00001968"/>
    </source>
</evidence>
<keyword evidence="2" id="KW-0479">Metal-binding</keyword>
<evidence type="ECO:0000256" key="2">
    <source>
        <dbReference type="ARBA" id="ARBA00022723"/>
    </source>
</evidence>
<dbReference type="Pfam" id="PF13359">
    <property type="entry name" value="DDE_Tnp_4"/>
    <property type="match status" value="1"/>
</dbReference>
<dbReference type="EnsemblMetazoa" id="MDOA009138-RA">
    <property type="protein sequence ID" value="MDOA009138-PA"/>
    <property type="gene ID" value="MDOA009138"/>
</dbReference>
<protein>
    <submittedName>
        <fullName evidence="6">Protein ALP1-like</fullName>
    </submittedName>
</protein>
<proteinExistence type="predicted"/>
<gene>
    <name evidence="4" type="primary">101900581</name>
    <name evidence="6" type="synonym">LOC101900581</name>
</gene>
<name>A0A1I8MWE4_MUSDO</name>
<dbReference type="VEuPathDB" id="VectorBase:MDOA009138"/>
<keyword evidence="5" id="KW-1185">Reference proteome</keyword>
<evidence type="ECO:0000313" key="4">
    <source>
        <dbReference type="EnsemblMetazoa" id="MDOA009138-PA"/>
    </source>
</evidence>
<comment type="cofactor">
    <cofactor evidence="1">
        <name>a divalent metal cation</name>
        <dbReference type="ChEBI" id="CHEBI:60240"/>
    </cofactor>
</comment>
<dbReference type="GeneID" id="101900581"/>
<dbReference type="OrthoDB" id="6581217at2759"/>
<evidence type="ECO:0000259" key="3">
    <source>
        <dbReference type="Pfam" id="PF13359"/>
    </source>
</evidence>
<accession>A0A1I8MWE4</accession>
<dbReference type="KEGG" id="mde:101900581"/>
<reference evidence="4" key="1">
    <citation type="submission" date="2020-05" db="UniProtKB">
        <authorList>
            <consortium name="EnsemblMetazoa"/>
        </authorList>
    </citation>
    <scope>IDENTIFICATION</scope>
    <source>
        <strain evidence="4">Aabys</strain>
    </source>
</reference>
<sequence length="400" mass="46967">MWLVTYDYMEEFLQILKIYIAFVNFIDLACPTRLRWAREEFSQREREMHSLYLQLMDLVKQRNNREFRKFTRINISTYEHLVHLLKKKLQKYSARKPIPPECRILVTLMYLAYDSPRPLLQMAFRLGSTTLRSIITETCECISKELSAGYFLNSLNADDYYELSEEHLEATGLPNCVGGLDAIQFLTERKTRDPIILVASSNTKYQLINVDLDMMQDLMEKDNVVNNLLQNNASRLNLPADMHMSETGVIVPSYFVTPPRFPFVKHTMRPYPGKLLNAQKEAFNARLKCCTDYLDNAFGILLYRWKVLQNRFSGLPEISCNIIRSCVILHNFAIEHDPSYLHNQLMDHIDEETQEFKQGVWRETVKLPKTKLFNNYDNSADNEAFASRDLLKDYLFRESM</sequence>